<protein>
    <submittedName>
        <fullName evidence="2">Uncharacterized protein</fullName>
    </submittedName>
</protein>
<sequence>MRSTTLPMLEPYPQPIDLDLGKLEATIDALVACGEAGTEKGQFAMFGAGDALTVSASGSQPTAEPGLESCSSAAGRSGTPWCSTDPS</sequence>
<feature type="region of interest" description="Disordered" evidence="1">
    <location>
        <begin position="55"/>
        <end position="87"/>
    </location>
</feature>
<evidence type="ECO:0000313" key="2">
    <source>
        <dbReference type="EMBL" id="TWF80288.1"/>
    </source>
</evidence>
<evidence type="ECO:0000256" key="1">
    <source>
        <dbReference type="SAM" id="MobiDB-lite"/>
    </source>
</evidence>
<dbReference type="Proteomes" id="UP000321261">
    <property type="component" value="Unassembled WGS sequence"/>
</dbReference>
<gene>
    <name evidence="2" type="ORF">FHX44_116231</name>
</gene>
<proteinExistence type="predicted"/>
<comment type="caution">
    <text evidence="2">The sequence shown here is derived from an EMBL/GenBank/DDBJ whole genome shotgun (WGS) entry which is preliminary data.</text>
</comment>
<reference evidence="2 3" key="1">
    <citation type="submission" date="2019-06" db="EMBL/GenBank/DDBJ databases">
        <title>Sequencing the genomes of 1000 actinobacteria strains.</title>
        <authorList>
            <person name="Klenk H.-P."/>
        </authorList>
    </citation>
    <scope>NUCLEOTIDE SEQUENCE [LARGE SCALE GENOMIC DNA]</scope>
    <source>
        <strain evidence="2 3">DSM 45671</strain>
    </source>
</reference>
<keyword evidence="3" id="KW-1185">Reference proteome</keyword>
<name>A0A561SZK3_9PSEU</name>
<evidence type="ECO:0000313" key="3">
    <source>
        <dbReference type="Proteomes" id="UP000321261"/>
    </source>
</evidence>
<accession>A0A561SZK3</accession>
<organism evidence="2 3">
    <name type="scientific">Pseudonocardia hierapolitana</name>
    <dbReference type="NCBI Taxonomy" id="1128676"/>
    <lineage>
        <taxon>Bacteria</taxon>
        <taxon>Bacillati</taxon>
        <taxon>Actinomycetota</taxon>
        <taxon>Actinomycetes</taxon>
        <taxon>Pseudonocardiales</taxon>
        <taxon>Pseudonocardiaceae</taxon>
        <taxon>Pseudonocardia</taxon>
    </lineage>
</organism>
<dbReference type="RefSeq" id="WP_246170681.1">
    <property type="nucleotide sequence ID" value="NZ_VIWU01000001.1"/>
</dbReference>
<feature type="compositionally biased region" description="Polar residues" evidence="1">
    <location>
        <begin position="69"/>
        <end position="87"/>
    </location>
</feature>
<dbReference type="AlphaFoldDB" id="A0A561SZK3"/>
<dbReference type="EMBL" id="VIWU01000001">
    <property type="protein sequence ID" value="TWF80288.1"/>
    <property type="molecule type" value="Genomic_DNA"/>
</dbReference>